<sequence>FTAGEEDFNRPFQRMKEIEGSCEKEYFRIVDELMQEVSAC</sequence>
<proteinExistence type="predicted"/>
<dbReference type="AlphaFoldDB" id="A0A3B1CBH5"/>
<organism evidence="1">
    <name type="scientific">hydrothermal vent metagenome</name>
    <dbReference type="NCBI Taxonomy" id="652676"/>
    <lineage>
        <taxon>unclassified sequences</taxon>
        <taxon>metagenomes</taxon>
        <taxon>ecological metagenomes</taxon>
    </lineage>
</organism>
<accession>A0A3B1CBH5</accession>
<reference evidence="1" key="1">
    <citation type="submission" date="2018-06" db="EMBL/GenBank/DDBJ databases">
        <authorList>
            <person name="Zhirakovskaya E."/>
        </authorList>
    </citation>
    <scope>NUCLEOTIDE SEQUENCE</scope>
</reference>
<dbReference type="EMBL" id="UOGH01000049">
    <property type="protein sequence ID" value="VAX27559.1"/>
    <property type="molecule type" value="Genomic_DNA"/>
</dbReference>
<feature type="non-terminal residue" evidence="1">
    <location>
        <position position="1"/>
    </location>
</feature>
<gene>
    <name evidence="1" type="ORF">MNBD_NITROSPIRAE02-239</name>
</gene>
<name>A0A3B1CBH5_9ZZZZ</name>
<evidence type="ECO:0000313" key="1">
    <source>
        <dbReference type="EMBL" id="VAX27559.1"/>
    </source>
</evidence>
<protein>
    <submittedName>
        <fullName evidence="1">Uncharacterized protein</fullName>
    </submittedName>
</protein>